<organism evidence="11 12">
    <name type="scientific">Ignelater luminosus</name>
    <name type="common">Cucubano</name>
    <name type="synonym">Pyrophorus luminosus</name>
    <dbReference type="NCBI Taxonomy" id="2038154"/>
    <lineage>
        <taxon>Eukaryota</taxon>
        <taxon>Metazoa</taxon>
        <taxon>Ecdysozoa</taxon>
        <taxon>Arthropoda</taxon>
        <taxon>Hexapoda</taxon>
        <taxon>Insecta</taxon>
        <taxon>Pterygota</taxon>
        <taxon>Neoptera</taxon>
        <taxon>Endopterygota</taxon>
        <taxon>Coleoptera</taxon>
        <taxon>Polyphaga</taxon>
        <taxon>Elateriformia</taxon>
        <taxon>Elateroidea</taxon>
        <taxon>Elateridae</taxon>
        <taxon>Agrypninae</taxon>
        <taxon>Pyrophorini</taxon>
        <taxon>Ignelater</taxon>
    </lineage>
</organism>
<dbReference type="InterPro" id="IPR008928">
    <property type="entry name" value="6-hairpin_glycosidase_sf"/>
</dbReference>
<comment type="similarity">
    <text evidence="2">Belongs to the glycosyl hydrolase 9 (cellulase E) family.</text>
</comment>
<dbReference type="OrthoDB" id="10257085at2759"/>
<proteinExistence type="inferred from homology"/>
<dbReference type="Pfam" id="PF00759">
    <property type="entry name" value="Glyco_hydro_9"/>
    <property type="match status" value="1"/>
</dbReference>
<evidence type="ECO:0000259" key="10">
    <source>
        <dbReference type="Pfam" id="PF00759"/>
    </source>
</evidence>
<keyword evidence="4" id="KW-0378">Hydrolase</keyword>
<accession>A0A8K0CJK1</accession>
<feature type="chain" id="PRO_5035440455" description="cellulase" evidence="9">
    <location>
        <begin position="18"/>
        <end position="110"/>
    </location>
</feature>
<evidence type="ECO:0000313" key="11">
    <source>
        <dbReference type="EMBL" id="KAF2887554.1"/>
    </source>
</evidence>
<evidence type="ECO:0000256" key="9">
    <source>
        <dbReference type="SAM" id="SignalP"/>
    </source>
</evidence>
<dbReference type="EC" id="3.2.1.4" evidence="3"/>
<evidence type="ECO:0000256" key="2">
    <source>
        <dbReference type="ARBA" id="ARBA00007072"/>
    </source>
</evidence>
<reference evidence="11" key="1">
    <citation type="submission" date="2019-08" db="EMBL/GenBank/DDBJ databases">
        <title>The genome of the North American firefly Photinus pyralis.</title>
        <authorList>
            <consortium name="Photinus pyralis genome working group"/>
            <person name="Fallon T.R."/>
            <person name="Sander Lower S.E."/>
            <person name="Weng J.-K."/>
        </authorList>
    </citation>
    <scope>NUCLEOTIDE SEQUENCE</scope>
    <source>
        <strain evidence="11">TRF0915ILg1</strain>
        <tissue evidence="11">Whole body</tissue>
    </source>
</reference>
<dbReference type="GO" id="GO:0008810">
    <property type="term" value="F:cellulase activity"/>
    <property type="evidence" value="ECO:0007669"/>
    <property type="project" value="UniProtKB-EC"/>
</dbReference>
<feature type="signal peptide" evidence="9">
    <location>
        <begin position="1"/>
        <end position="17"/>
    </location>
</feature>
<evidence type="ECO:0000256" key="1">
    <source>
        <dbReference type="ARBA" id="ARBA00000966"/>
    </source>
</evidence>
<feature type="domain" description="Glycoside hydrolase family 9" evidence="10">
    <location>
        <begin position="29"/>
        <end position="109"/>
    </location>
</feature>
<comment type="catalytic activity">
    <reaction evidence="1">
        <text>Endohydrolysis of (1-&gt;4)-beta-D-glucosidic linkages in cellulose, lichenin and cereal beta-D-glucans.</text>
        <dbReference type="EC" id="3.2.1.4"/>
    </reaction>
</comment>
<keyword evidence="7" id="KW-0326">Glycosidase</keyword>
<dbReference type="PANTHER" id="PTHR22298">
    <property type="entry name" value="ENDO-1,4-BETA-GLUCANASE"/>
    <property type="match status" value="1"/>
</dbReference>
<evidence type="ECO:0000256" key="3">
    <source>
        <dbReference type="ARBA" id="ARBA00012601"/>
    </source>
</evidence>
<dbReference type="Proteomes" id="UP000801492">
    <property type="component" value="Unassembled WGS sequence"/>
</dbReference>
<dbReference type="AlphaFoldDB" id="A0A8K0CJK1"/>
<gene>
    <name evidence="11" type="ORF">ILUMI_18619</name>
</gene>
<evidence type="ECO:0000256" key="4">
    <source>
        <dbReference type="ARBA" id="ARBA00022801"/>
    </source>
</evidence>
<feature type="non-terminal residue" evidence="11">
    <location>
        <position position="110"/>
    </location>
</feature>
<keyword evidence="12" id="KW-1185">Reference proteome</keyword>
<evidence type="ECO:0000256" key="5">
    <source>
        <dbReference type="ARBA" id="ARBA00023001"/>
    </source>
</evidence>
<dbReference type="Gene3D" id="1.50.10.10">
    <property type="match status" value="1"/>
</dbReference>
<keyword evidence="9" id="KW-0732">Signal</keyword>
<dbReference type="SUPFAM" id="SSF48208">
    <property type="entry name" value="Six-hairpin glycosidases"/>
    <property type="match status" value="1"/>
</dbReference>
<dbReference type="EMBL" id="VTPC01082890">
    <property type="protein sequence ID" value="KAF2887554.1"/>
    <property type="molecule type" value="Genomic_DNA"/>
</dbReference>
<dbReference type="InterPro" id="IPR012341">
    <property type="entry name" value="6hp_glycosidase-like_sf"/>
</dbReference>
<evidence type="ECO:0000256" key="6">
    <source>
        <dbReference type="ARBA" id="ARBA00023277"/>
    </source>
</evidence>
<evidence type="ECO:0000256" key="7">
    <source>
        <dbReference type="ARBA" id="ARBA00023295"/>
    </source>
</evidence>
<protein>
    <recommendedName>
        <fullName evidence="3">cellulase</fullName>
        <ecNumber evidence="3">3.2.1.4</ecNumber>
    </recommendedName>
</protein>
<evidence type="ECO:0000313" key="12">
    <source>
        <dbReference type="Proteomes" id="UP000801492"/>
    </source>
</evidence>
<dbReference type="GO" id="GO:0030245">
    <property type="term" value="P:cellulose catabolic process"/>
    <property type="evidence" value="ECO:0007669"/>
    <property type="project" value="UniProtKB-KW"/>
</dbReference>
<keyword evidence="5" id="KW-0136">Cellulose degradation</keyword>
<keyword evidence="6" id="KW-0119">Carbohydrate metabolism</keyword>
<dbReference type="InterPro" id="IPR001701">
    <property type="entry name" value="Glyco_hydro_9"/>
</dbReference>
<evidence type="ECO:0000256" key="8">
    <source>
        <dbReference type="ARBA" id="ARBA00023326"/>
    </source>
</evidence>
<sequence length="110" mass="12337">MAKFLIAILVLILTSLAACVPQIFSTSNYQKVLKLSLLFYEAQRSGYLPRNNRIPWRSDSALNDRGQNGEDLTGGYYDASDFVKFGFTMAFTTTLLAWGVLSYEDAYKSS</sequence>
<keyword evidence="8" id="KW-0624">Polysaccharide degradation</keyword>
<name>A0A8K0CJK1_IGNLU</name>
<comment type="caution">
    <text evidence="11">The sequence shown here is derived from an EMBL/GenBank/DDBJ whole genome shotgun (WGS) entry which is preliminary data.</text>
</comment>
<dbReference type="PROSITE" id="PS51257">
    <property type="entry name" value="PROKAR_LIPOPROTEIN"/>
    <property type="match status" value="1"/>
</dbReference>